<dbReference type="Pfam" id="PF07686">
    <property type="entry name" value="V-set"/>
    <property type="match status" value="2"/>
</dbReference>
<feature type="domain" description="Ig-like" evidence="5">
    <location>
        <begin position="5"/>
        <end position="89"/>
    </location>
</feature>
<accession>A0A1A6GXR5</accession>
<dbReference type="GO" id="GO:0005886">
    <property type="term" value="C:plasma membrane"/>
    <property type="evidence" value="ECO:0007669"/>
    <property type="project" value="TreeGrafter"/>
</dbReference>
<evidence type="ECO:0000256" key="2">
    <source>
        <dbReference type="ARBA" id="ARBA00023180"/>
    </source>
</evidence>
<evidence type="ECO:0000313" key="6">
    <source>
        <dbReference type="EMBL" id="OBS70142.1"/>
    </source>
</evidence>
<dbReference type="Pfam" id="PF13927">
    <property type="entry name" value="Ig_3"/>
    <property type="match status" value="1"/>
</dbReference>
<feature type="non-terminal residue" evidence="6">
    <location>
        <position position="1"/>
    </location>
</feature>
<evidence type="ECO:0000259" key="5">
    <source>
        <dbReference type="PROSITE" id="PS50835"/>
    </source>
</evidence>
<gene>
    <name evidence="6" type="ORF">A6R68_01324</name>
</gene>
<dbReference type="InterPro" id="IPR007110">
    <property type="entry name" value="Ig-like_dom"/>
</dbReference>
<dbReference type="FunFam" id="2.60.40.10:FF:000340">
    <property type="entry name" value="Carcinoembryonic antigen-related cell adhesion molecule 1"/>
    <property type="match status" value="1"/>
</dbReference>
<dbReference type="PANTHER" id="PTHR44427">
    <property type="entry name" value="CARCINOEMBRYONIC ANTIGEN-RELATED CELL ADHESION MOLECULE 19"/>
    <property type="match status" value="1"/>
</dbReference>
<dbReference type="EMBL" id="LZPO01066410">
    <property type="protein sequence ID" value="OBS70142.1"/>
    <property type="molecule type" value="Genomic_DNA"/>
</dbReference>
<sequence>TVTPPSIQVSDTTVGELDYVFLFCFSKNIRISILWLFNGQRLGLTNRMKLYQNNSTLYINPVRREDSGDYQCEVSNPVSSKRSDPIHLEIISSPFTAQVTVEAVPPYVAEGQSVLLRVNNLPATASYFQWYKGEAMVERNKIAVFILFNNTNETGLAYSSRERIYPNGSLLFQNVTQKDAGAYTLSIVLEIFGIRSASVQIRPLPPRPKTLLKQIPPHVGEGKNVLLLVHNLPETVRVFYWHKGKTLVERNKIAGFLMSRNTNETGPAYSGRKTIYPNGSLLFQNVTQKDAGAYMLHMIMENIKIRTTSLQFTVHSKWGAHAHLRTSEINL</sequence>
<evidence type="ECO:0000256" key="3">
    <source>
        <dbReference type="ARBA" id="ARBA00023319"/>
    </source>
</evidence>
<keyword evidence="1" id="KW-0732">Signal</keyword>
<dbReference type="InterPro" id="IPR013106">
    <property type="entry name" value="Ig_V-set"/>
</dbReference>
<dbReference type="InterPro" id="IPR003598">
    <property type="entry name" value="Ig_sub2"/>
</dbReference>
<dbReference type="GO" id="GO:0009986">
    <property type="term" value="C:cell surface"/>
    <property type="evidence" value="ECO:0007669"/>
    <property type="project" value="TreeGrafter"/>
</dbReference>
<keyword evidence="7" id="KW-1185">Reference proteome</keyword>
<dbReference type="InterPro" id="IPR013783">
    <property type="entry name" value="Ig-like_fold"/>
</dbReference>
<dbReference type="GO" id="GO:0007165">
    <property type="term" value="P:signal transduction"/>
    <property type="evidence" value="ECO:0007669"/>
    <property type="project" value="TreeGrafter"/>
</dbReference>
<dbReference type="CDD" id="cd05774">
    <property type="entry name" value="IgV_CEACAM_D1"/>
    <property type="match status" value="2"/>
</dbReference>
<dbReference type="Gene3D" id="2.60.40.10">
    <property type="entry name" value="Immunoglobulins"/>
    <property type="match status" value="3"/>
</dbReference>
<dbReference type="GO" id="GO:0002682">
    <property type="term" value="P:regulation of immune system process"/>
    <property type="evidence" value="ECO:0007669"/>
    <property type="project" value="TreeGrafter"/>
</dbReference>
<comment type="similarity">
    <text evidence="4">Belongs to the immunoglobulin superfamily. CEA family.</text>
</comment>
<dbReference type="InterPro" id="IPR036179">
    <property type="entry name" value="Ig-like_dom_sf"/>
</dbReference>
<protein>
    <recommendedName>
        <fullName evidence="5">Ig-like domain-containing protein</fullName>
    </recommendedName>
</protein>
<dbReference type="InterPro" id="IPR003599">
    <property type="entry name" value="Ig_sub"/>
</dbReference>
<dbReference type="InterPro" id="IPR050831">
    <property type="entry name" value="CEA_cell_adhesion"/>
</dbReference>
<dbReference type="SUPFAM" id="SSF48726">
    <property type="entry name" value="Immunoglobulin"/>
    <property type="match status" value="3"/>
</dbReference>
<dbReference type="PANTHER" id="PTHR44427:SF1">
    <property type="entry name" value="CARCINOEMBRYONIC ANTIGEN-RELATED CELL ADHESION MOLECULE 1"/>
    <property type="match status" value="1"/>
</dbReference>
<feature type="non-terminal residue" evidence="6">
    <location>
        <position position="331"/>
    </location>
</feature>
<dbReference type="GO" id="GO:1990782">
    <property type="term" value="F:protein tyrosine kinase binding"/>
    <property type="evidence" value="ECO:0007669"/>
    <property type="project" value="TreeGrafter"/>
</dbReference>
<keyword evidence="2" id="KW-0325">Glycoprotein</keyword>
<dbReference type="PROSITE" id="PS50835">
    <property type="entry name" value="IG_LIKE"/>
    <property type="match status" value="1"/>
</dbReference>
<keyword evidence="3" id="KW-0393">Immunoglobulin domain</keyword>
<dbReference type="Proteomes" id="UP000092124">
    <property type="component" value="Unassembled WGS sequence"/>
</dbReference>
<dbReference type="SMART" id="SM00409">
    <property type="entry name" value="IG"/>
    <property type="match status" value="3"/>
</dbReference>
<name>A0A1A6GXR5_NEOLE</name>
<proteinExistence type="inferred from homology"/>
<dbReference type="OrthoDB" id="9050348at2759"/>
<comment type="caution">
    <text evidence="6">The sequence shown here is derived from an EMBL/GenBank/DDBJ whole genome shotgun (WGS) entry which is preliminary data.</text>
</comment>
<dbReference type="STRING" id="56216.A0A1A6GXR5"/>
<dbReference type="FunFam" id="2.60.40.10:FF:000244">
    <property type="entry name" value="carcinoembryonic antigen-related cell adhesion molecule 16"/>
    <property type="match status" value="1"/>
</dbReference>
<reference evidence="6 7" key="1">
    <citation type="submission" date="2016-06" db="EMBL/GenBank/DDBJ databases">
        <title>The Draft Genome Sequence and Annotation of the Desert Woodrat Neotoma lepida.</title>
        <authorList>
            <person name="Campbell M."/>
            <person name="Oakeson K.F."/>
            <person name="Yandell M."/>
            <person name="Halpert J.R."/>
            <person name="Dearing D."/>
        </authorList>
    </citation>
    <scope>NUCLEOTIDE SEQUENCE [LARGE SCALE GENOMIC DNA]</scope>
    <source>
        <strain evidence="6">417</strain>
        <tissue evidence="6">Liver</tissue>
    </source>
</reference>
<evidence type="ECO:0000256" key="1">
    <source>
        <dbReference type="ARBA" id="ARBA00022729"/>
    </source>
</evidence>
<dbReference type="AlphaFoldDB" id="A0A1A6GXR5"/>
<dbReference type="SMART" id="SM00408">
    <property type="entry name" value="IGc2"/>
    <property type="match status" value="1"/>
</dbReference>
<evidence type="ECO:0000313" key="7">
    <source>
        <dbReference type="Proteomes" id="UP000092124"/>
    </source>
</evidence>
<organism evidence="6 7">
    <name type="scientific">Neotoma lepida</name>
    <name type="common">Desert woodrat</name>
    <dbReference type="NCBI Taxonomy" id="56216"/>
    <lineage>
        <taxon>Eukaryota</taxon>
        <taxon>Metazoa</taxon>
        <taxon>Chordata</taxon>
        <taxon>Craniata</taxon>
        <taxon>Vertebrata</taxon>
        <taxon>Euteleostomi</taxon>
        <taxon>Mammalia</taxon>
        <taxon>Eutheria</taxon>
        <taxon>Euarchontoglires</taxon>
        <taxon>Glires</taxon>
        <taxon>Rodentia</taxon>
        <taxon>Myomorpha</taxon>
        <taxon>Muroidea</taxon>
        <taxon>Cricetidae</taxon>
        <taxon>Neotominae</taxon>
        <taxon>Neotoma</taxon>
    </lineage>
</organism>
<evidence type="ECO:0000256" key="4">
    <source>
        <dbReference type="ARBA" id="ARBA00038222"/>
    </source>
</evidence>